<feature type="transmembrane region" description="Helical" evidence="2">
    <location>
        <begin position="153"/>
        <end position="173"/>
    </location>
</feature>
<feature type="transmembrane region" description="Helical" evidence="2">
    <location>
        <begin position="104"/>
        <end position="124"/>
    </location>
</feature>
<evidence type="ECO:0008006" key="5">
    <source>
        <dbReference type="Google" id="ProtNLM"/>
    </source>
</evidence>
<evidence type="ECO:0000313" key="3">
    <source>
        <dbReference type="EMBL" id="SHG63025.1"/>
    </source>
</evidence>
<feature type="transmembrane region" description="Helical" evidence="2">
    <location>
        <begin position="29"/>
        <end position="51"/>
    </location>
</feature>
<proteinExistence type="predicted"/>
<dbReference type="AlphaFoldDB" id="A0A1M5LDJ6"/>
<dbReference type="RefSeq" id="WP_143168150.1">
    <property type="nucleotide sequence ID" value="NZ_FQVU01000003.1"/>
</dbReference>
<keyword evidence="2" id="KW-0472">Membrane</keyword>
<name>A0A1M5LDJ6_9ACTN</name>
<evidence type="ECO:0000256" key="2">
    <source>
        <dbReference type="SAM" id="Phobius"/>
    </source>
</evidence>
<evidence type="ECO:0000256" key="1">
    <source>
        <dbReference type="SAM" id="MobiDB-lite"/>
    </source>
</evidence>
<evidence type="ECO:0000313" key="4">
    <source>
        <dbReference type="Proteomes" id="UP000186132"/>
    </source>
</evidence>
<accession>A0A1M5LDJ6</accession>
<reference evidence="3 4" key="1">
    <citation type="submission" date="2016-11" db="EMBL/GenBank/DDBJ databases">
        <authorList>
            <person name="Jaros S."/>
            <person name="Januszkiewicz K."/>
            <person name="Wedrychowicz H."/>
        </authorList>
    </citation>
    <scope>NUCLEOTIDE SEQUENCE [LARGE SCALE GENOMIC DNA]</scope>
    <source>
        <strain evidence="3 4">DSM 45627</strain>
    </source>
</reference>
<gene>
    <name evidence="3" type="ORF">SAMN05443575_2419</name>
</gene>
<dbReference type="InterPro" id="IPR021213">
    <property type="entry name" value="DUF2567"/>
</dbReference>
<dbReference type="Proteomes" id="UP000186132">
    <property type="component" value="Unassembled WGS sequence"/>
</dbReference>
<dbReference type="STRING" id="1206085.SAMN05443575_2419"/>
<organism evidence="3 4">
    <name type="scientific">Jatrophihabitans endophyticus</name>
    <dbReference type="NCBI Taxonomy" id="1206085"/>
    <lineage>
        <taxon>Bacteria</taxon>
        <taxon>Bacillati</taxon>
        <taxon>Actinomycetota</taxon>
        <taxon>Actinomycetes</taxon>
        <taxon>Jatrophihabitantales</taxon>
        <taxon>Jatrophihabitantaceae</taxon>
        <taxon>Jatrophihabitans</taxon>
    </lineage>
</organism>
<keyword evidence="2" id="KW-0812">Transmembrane</keyword>
<dbReference type="EMBL" id="FQVU01000003">
    <property type="protein sequence ID" value="SHG63025.1"/>
    <property type="molecule type" value="Genomic_DNA"/>
</dbReference>
<keyword evidence="4" id="KW-1185">Reference proteome</keyword>
<sequence>MSMALDGGPGGAGRPDADPRRDAAADLRVAAVIVLALAVVGALLGLVWAAWSPPGPIALVRSAGLQPDETEAFVAGDGRYLVLSAVAGLLAGLLAWTRSRQRGPIVLLALAVGGLAGSLLLWAVGRLTGGGSTDGKVNTIVARLPLTLHAHGLLFLQAGVAVLVYGLLVAFAARDDLGRPDPLRDRLHAAATAPPGAHPAPGHPGPYPPPYPPPGGYPGSYPPPSVAPDGQSQDGGGHRDAAGPLQQRDLPPQ</sequence>
<feature type="transmembrane region" description="Helical" evidence="2">
    <location>
        <begin position="80"/>
        <end position="97"/>
    </location>
</feature>
<feature type="region of interest" description="Disordered" evidence="1">
    <location>
        <begin position="191"/>
        <end position="253"/>
    </location>
</feature>
<dbReference type="Pfam" id="PF10821">
    <property type="entry name" value="DUF2567"/>
    <property type="match status" value="1"/>
</dbReference>
<keyword evidence="2" id="KW-1133">Transmembrane helix</keyword>
<protein>
    <recommendedName>
        <fullName evidence="5">DUF2567 domain-containing protein</fullName>
    </recommendedName>
</protein>
<feature type="compositionally biased region" description="Pro residues" evidence="1">
    <location>
        <begin position="196"/>
        <end position="226"/>
    </location>
</feature>